<protein>
    <submittedName>
        <fullName evidence="3">Serine hydrolase</fullName>
    </submittedName>
</protein>
<name>A0A833H1J9_9LEPT</name>
<sequence>MFLRTGLLCLLAFFPLLACANNDSQPADEPVVLSQGLPFQEPPARFPGTEWPRSTPEAEGLDPVAVERLRTYLLSRQGDDENRQGMRTNAFVMIRHGKIVMEEYARGYTAESAMLTWSVSKSVTNALVGRAVMTKGLDINAPASSCIPELERKSHQSILLRHIHQMSSGLGFDESYEASPVFSSVIAMLYTRGRSDMAAFTASFDLIHPAGSYWNYSSGDTNLMMRCLKAFYTEEEYASMPWTELFDPLQIRGAVWERDAVGTFVGSSYLYMRPVDLARIGYLYMHDGVWNGRRLLPEGWVQYSLSVVPAYYNRKTISVSERSDNPTAYWYRNVGNPGLGIEKPWPDAPDDAFAALGHWGKGMWVIPSLDMVVVRLGDDRRYACRWAEEKNCEPDVEKAYSKHHLMKLVTETVKK</sequence>
<feature type="signal peptide" evidence="1">
    <location>
        <begin position="1"/>
        <end position="20"/>
    </location>
</feature>
<dbReference type="InterPro" id="IPR001466">
    <property type="entry name" value="Beta-lactam-related"/>
</dbReference>
<dbReference type="PANTHER" id="PTHR43283">
    <property type="entry name" value="BETA-LACTAMASE-RELATED"/>
    <property type="match status" value="1"/>
</dbReference>
<comment type="caution">
    <text evidence="3">The sequence shown here is derived from an EMBL/GenBank/DDBJ whole genome shotgun (WGS) entry which is preliminary data.</text>
</comment>
<dbReference type="Pfam" id="PF00144">
    <property type="entry name" value="Beta-lactamase"/>
    <property type="match status" value="1"/>
</dbReference>
<gene>
    <name evidence="3" type="ORF">F9K24_11945</name>
</gene>
<dbReference type="Proteomes" id="UP000460298">
    <property type="component" value="Unassembled WGS sequence"/>
</dbReference>
<organism evidence="3 4">
    <name type="scientific">Leptonema illini</name>
    <dbReference type="NCBI Taxonomy" id="183"/>
    <lineage>
        <taxon>Bacteria</taxon>
        <taxon>Pseudomonadati</taxon>
        <taxon>Spirochaetota</taxon>
        <taxon>Spirochaetia</taxon>
        <taxon>Leptospirales</taxon>
        <taxon>Leptospiraceae</taxon>
        <taxon>Leptonema</taxon>
    </lineage>
</organism>
<dbReference type="SUPFAM" id="SSF56601">
    <property type="entry name" value="beta-lactamase/transpeptidase-like"/>
    <property type="match status" value="1"/>
</dbReference>
<proteinExistence type="predicted"/>
<dbReference type="GO" id="GO:0016787">
    <property type="term" value="F:hydrolase activity"/>
    <property type="evidence" value="ECO:0007669"/>
    <property type="project" value="UniProtKB-KW"/>
</dbReference>
<reference evidence="3 4" key="1">
    <citation type="submission" date="2019-10" db="EMBL/GenBank/DDBJ databases">
        <title>Extracellular Electron Transfer in a Candidatus Methanoperedens spp. Enrichment Culture.</title>
        <authorList>
            <person name="Berger S."/>
            <person name="Rangel Shaw D."/>
            <person name="Berben T."/>
            <person name="In 'T Zandt M."/>
            <person name="Frank J."/>
            <person name="Reimann J."/>
            <person name="Jetten M.S.M."/>
            <person name="Welte C.U."/>
        </authorList>
    </citation>
    <scope>NUCLEOTIDE SEQUENCE [LARGE SCALE GENOMIC DNA]</scope>
    <source>
        <strain evidence="3">SB12</strain>
    </source>
</reference>
<dbReference type="EMBL" id="WBUI01000011">
    <property type="protein sequence ID" value="KAB2931989.1"/>
    <property type="molecule type" value="Genomic_DNA"/>
</dbReference>
<dbReference type="Gene3D" id="3.40.710.10">
    <property type="entry name" value="DD-peptidase/beta-lactamase superfamily"/>
    <property type="match status" value="1"/>
</dbReference>
<accession>A0A833H1J9</accession>
<feature type="chain" id="PRO_5032829093" evidence="1">
    <location>
        <begin position="21"/>
        <end position="415"/>
    </location>
</feature>
<evidence type="ECO:0000259" key="2">
    <source>
        <dbReference type="Pfam" id="PF00144"/>
    </source>
</evidence>
<keyword evidence="1" id="KW-0732">Signal</keyword>
<dbReference type="AlphaFoldDB" id="A0A833H1J9"/>
<dbReference type="InterPro" id="IPR012338">
    <property type="entry name" value="Beta-lactam/transpept-like"/>
</dbReference>
<keyword evidence="3" id="KW-0378">Hydrolase</keyword>
<dbReference type="InterPro" id="IPR050789">
    <property type="entry name" value="Diverse_Enzym_Activities"/>
</dbReference>
<evidence type="ECO:0000313" key="4">
    <source>
        <dbReference type="Proteomes" id="UP000460298"/>
    </source>
</evidence>
<evidence type="ECO:0000313" key="3">
    <source>
        <dbReference type="EMBL" id="KAB2931989.1"/>
    </source>
</evidence>
<evidence type="ECO:0000256" key="1">
    <source>
        <dbReference type="SAM" id="SignalP"/>
    </source>
</evidence>
<feature type="domain" description="Beta-lactamase-related" evidence="2">
    <location>
        <begin position="83"/>
        <end position="376"/>
    </location>
</feature>
<dbReference type="PANTHER" id="PTHR43283:SF7">
    <property type="entry name" value="BETA-LACTAMASE-RELATED DOMAIN-CONTAINING PROTEIN"/>
    <property type="match status" value="1"/>
</dbReference>